<dbReference type="PATRIC" id="fig|1307761.3.peg.3470"/>
<reference evidence="13 14" key="1">
    <citation type="journal article" date="2015" name="Stand. Genomic Sci.">
        <title>Complete genome sequence and description of Salinispira pacifica gen. nov., sp. nov., a novel spirochaete isolated form a hypersaline microbial mat.</title>
        <authorList>
            <person name="Ben Hania W."/>
            <person name="Joseph M."/>
            <person name="Schumann P."/>
            <person name="Bunk B."/>
            <person name="Fiebig A."/>
            <person name="Sproer C."/>
            <person name="Klenk H.P."/>
            <person name="Fardeau M.L."/>
            <person name="Spring S."/>
        </authorList>
    </citation>
    <scope>NUCLEOTIDE SEQUENCE [LARGE SCALE GENOMIC DNA]</scope>
    <source>
        <strain evidence="13 14">L21-RPul-D2</strain>
    </source>
</reference>
<dbReference type="KEGG" id="slr:L21SP2_3481"/>
<dbReference type="InterPro" id="IPR003414">
    <property type="entry name" value="PP_kinase"/>
</dbReference>
<feature type="binding site" evidence="6">
    <location>
        <position position="380"/>
    </location>
    <ligand>
        <name>Mg(2+)</name>
        <dbReference type="ChEBI" id="CHEBI:18420"/>
    </ligand>
</feature>
<dbReference type="GO" id="GO:0046872">
    <property type="term" value="F:metal ion binding"/>
    <property type="evidence" value="ECO:0007669"/>
    <property type="project" value="UniProtKB-KW"/>
</dbReference>
<dbReference type="Proteomes" id="UP000018680">
    <property type="component" value="Chromosome"/>
</dbReference>
<dbReference type="GO" id="GO:0005524">
    <property type="term" value="F:ATP binding"/>
    <property type="evidence" value="ECO:0007669"/>
    <property type="project" value="UniProtKB-KW"/>
</dbReference>
<feature type="domain" description="Polyphosphate kinase C-terminal" evidence="12">
    <location>
        <begin position="337"/>
        <end position="500"/>
    </location>
</feature>
<dbReference type="InterPro" id="IPR036832">
    <property type="entry name" value="PPK_N_dom_sf"/>
</dbReference>
<keyword evidence="4 6" id="KW-0418">Kinase</keyword>
<dbReference type="Pfam" id="PF13089">
    <property type="entry name" value="PP_kinase_N"/>
    <property type="match status" value="1"/>
</dbReference>
<dbReference type="Pfam" id="PF13090">
    <property type="entry name" value="PP_kinase_C"/>
    <property type="match status" value="1"/>
</dbReference>
<dbReference type="InterPro" id="IPR041108">
    <property type="entry name" value="PP_kinase_C_1"/>
</dbReference>
<dbReference type="GO" id="GO:0009358">
    <property type="term" value="C:polyphosphate kinase complex"/>
    <property type="evidence" value="ECO:0007669"/>
    <property type="project" value="InterPro"/>
</dbReference>
<protein>
    <recommendedName>
        <fullName evidence="6 7">Polyphosphate kinase</fullName>
        <ecNumber evidence="6 7">2.7.4.1</ecNumber>
    </recommendedName>
    <alternativeName>
        <fullName evidence="6">ATP-polyphosphate phosphotransferase</fullName>
    </alternativeName>
    <alternativeName>
        <fullName evidence="6">Polyphosphoric acid kinase</fullName>
    </alternativeName>
</protein>
<feature type="domain" description="Polyphosphate kinase C-terminal" evidence="11">
    <location>
        <begin position="508"/>
        <end position="680"/>
    </location>
</feature>
<proteinExistence type="inferred from homology"/>
<dbReference type="Gene3D" id="3.30.870.10">
    <property type="entry name" value="Endonuclease Chain A"/>
    <property type="match status" value="2"/>
</dbReference>
<dbReference type="eggNOG" id="COG0855">
    <property type="taxonomic scope" value="Bacteria"/>
</dbReference>
<sequence>MIAKECNMKQKSNDIRYFNRELSWIEFNRRVLYEGVRSDKPLLERLKFLSIVSSNFDEFFMVRVASLKTQYLQGNYTNCPSRMSPEEQLKAIYREYREMLQQQYRVLLEEILPELKSKGFQYLDIPDLNAEQKSSLKKKFLNDYFPLLTPVRVNGREPMVKSGNMRLHAGFVLCREGESEEHLAVVQLPSSAERIIRLPSKEGSFYFTLLENLVVMFASSIFPGYEVKEHAMFRITRDADFAVDESRDEDFVEAMEQVLSERLSSEAVRLNCSNTSAKIKNLLRESLNLTEDEVFITPNPLELGDFMDLVFVHGFDSLRDEPWKPVDILPDAEDLSIWDWIKTRDRLLLHPFESFGPVMRMLEAASQDEGVLAIKMTLYRTSKNSPIVRALEAAAQNGKQVTVLVELKARFDEKRNIEWAERLERSGVIVVYGIAELKVHAKAMLIIRREERGISRYLHLGTGNYNDKTARLYTDIGLITAREDLCYEAGLFFNAITGYSAVPALSKLSMAPHNLKNKILQLIEREQDKHSRENPGHIMVKINSLSDPVIIEALYQASQAGVRIDMNIRGICMLKPGVKGLSENIRVVSVIDRYLEHPRAIYFLNGGSPEVYISSADWMGRNLDRRVELLTPVEDPRCAKSIQEMLEVYMNDNSQAYELQKDGSYRRVSAEDPKKRVHAQWRMYQKARDGDHGDGTQNTRVFNVRRRPPKATQG</sequence>
<evidence type="ECO:0000256" key="2">
    <source>
        <dbReference type="ARBA" id="ARBA00022679"/>
    </source>
</evidence>
<evidence type="ECO:0000256" key="7">
    <source>
        <dbReference type="RuleBase" id="RU003800"/>
    </source>
</evidence>
<dbReference type="EC" id="2.7.4.1" evidence="6 7"/>
<dbReference type="NCBIfam" id="NF003917">
    <property type="entry name" value="PRK05443.1-1"/>
    <property type="match status" value="1"/>
</dbReference>
<dbReference type="SUPFAM" id="SSF140356">
    <property type="entry name" value="PPK N-terminal domain-like"/>
    <property type="match status" value="1"/>
</dbReference>
<evidence type="ECO:0000256" key="4">
    <source>
        <dbReference type="ARBA" id="ARBA00022777"/>
    </source>
</evidence>
<dbReference type="HAMAP" id="MF_00347">
    <property type="entry name" value="Polyphosphate_kinase"/>
    <property type="match status" value="1"/>
</dbReference>
<feature type="binding site" evidence="6">
    <location>
        <position position="569"/>
    </location>
    <ligand>
        <name>ATP</name>
        <dbReference type="ChEBI" id="CHEBI:30616"/>
    </ligand>
</feature>
<evidence type="ECO:0000259" key="10">
    <source>
        <dbReference type="Pfam" id="PF13089"/>
    </source>
</evidence>
<evidence type="ECO:0000256" key="1">
    <source>
        <dbReference type="ARBA" id="ARBA00022553"/>
    </source>
</evidence>
<dbReference type="InterPro" id="IPR036830">
    <property type="entry name" value="PP_kinase_middle_dom_sf"/>
</dbReference>
<accession>V5WLJ4</accession>
<dbReference type="InterPro" id="IPR025198">
    <property type="entry name" value="PPK_N_dom"/>
</dbReference>
<dbReference type="PANTHER" id="PTHR30218:SF0">
    <property type="entry name" value="POLYPHOSPHATE KINASE"/>
    <property type="match status" value="1"/>
</dbReference>
<evidence type="ECO:0000256" key="3">
    <source>
        <dbReference type="ARBA" id="ARBA00022741"/>
    </source>
</evidence>
<dbReference type="GO" id="GO:0008976">
    <property type="term" value="F:polyphosphate kinase activity"/>
    <property type="evidence" value="ECO:0007669"/>
    <property type="project" value="UniProtKB-UniRule"/>
</dbReference>
<feature type="active site" description="Phosphohistidine intermediate" evidence="6">
    <location>
        <position position="440"/>
    </location>
</feature>
<organism evidence="13 14">
    <name type="scientific">Salinispira pacifica</name>
    <dbReference type="NCBI Taxonomy" id="1307761"/>
    <lineage>
        <taxon>Bacteria</taxon>
        <taxon>Pseudomonadati</taxon>
        <taxon>Spirochaetota</taxon>
        <taxon>Spirochaetia</taxon>
        <taxon>Spirochaetales</taxon>
        <taxon>Spirochaetaceae</taxon>
        <taxon>Salinispira</taxon>
    </lineage>
</organism>
<feature type="binding site" evidence="6">
    <location>
        <position position="55"/>
    </location>
    <ligand>
        <name>ATP</name>
        <dbReference type="ChEBI" id="CHEBI:30616"/>
    </ligand>
</feature>
<comment type="function">
    <text evidence="6 7">Catalyzes the reversible transfer of the terminal phosphate of ATP to form a long-chain polyphosphate (polyP).</text>
</comment>
<comment type="catalytic activity">
    <reaction evidence="6 7">
        <text>[phosphate](n) + ATP = [phosphate](n+1) + ADP</text>
        <dbReference type="Rhea" id="RHEA:19573"/>
        <dbReference type="Rhea" id="RHEA-COMP:9859"/>
        <dbReference type="Rhea" id="RHEA-COMP:14280"/>
        <dbReference type="ChEBI" id="CHEBI:16838"/>
        <dbReference type="ChEBI" id="CHEBI:30616"/>
        <dbReference type="ChEBI" id="CHEBI:456216"/>
        <dbReference type="EC" id="2.7.4.1"/>
    </reaction>
</comment>
<dbReference type="HOGENOM" id="CLU_009678_5_0_12"/>
<feature type="binding site" evidence="6">
    <location>
        <position position="410"/>
    </location>
    <ligand>
        <name>Mg(2+)</name>
        <dbReference type="ChEBI" id="CHEBI:18420"/>
    </ligand>
</feature>
<dbReference type="NCBIfam" id="TIGR03705">
    <property type="entry name" value="poly_P_kin"/>
    <property type="match status" value="1"/>
</dbReference>
<evidence type="ECO:0000259" key="9">
    <source>
        <dbReference type="Pfam" id="PF02503"/>
    </source>
</evidence>
<comment type="similarity">
    <text evidence="6 7">Belongs to the polyphosphate kinase 1 (PPK1) family.</text>
</comment>
<feature type="domain" description="Polyphosphate kinase N-terminal" evidence="10">
    <location>
        <begin position="17"/>
        <end position="121"/>
    </location>
</feature>
<dbReference type="Pfam" id="PF02503">
    <property type="entry name" value="PP_kinase"/>
    <property type="match status" value="1"/>
</dbReference>
<gene>
    <name evidence="6" type="primary">ppk</name>
    <name evidence="13" type="ORF">L21SP2_3481</name>
</gene>
<comment type="cofactor">
    <cofactor evidence="6">
        <name>Mg(2+)</name>
        <dbReference type="ChEBI" id="CHEBI:18420"/>
    </cofactor>
</comment>
<keyword evidence="2 6" id="KW-0808">Transferase</keyword>
<dbReference type="CDD" id="cd09168">
    <property type="entry name" value="PLDc_PaPPK1_C2_like"/>
    <property type="match status" value="1"/>
</dbReference>
<evidence type="ECO:0000259" key="11">
    <source>
        <dbReference type="Pfam" id="PF13090"/>
    </source>
</evidence>
<dbReference type="RefSeq" id="WP_024269703.1">
    <property type="nucleotide sequence ID" value="NC_023035.1"/>
</dbReference>
<dbReference type="STRING" id="1307761.L21SP2_3481"/>
<dbReference type="Gene3D" id="1.20.58.310">
    <property type="entry name" value="Polyphosphate kinase N-terminal domain"/>
    <property type="match status" value="1"/>
</dbReference>
<feature type="region of interest" description="Disordered" evidence="8">
    <location>
        <begin position="685"/>
        <end position="714"/>
    </location>
</feature>
<dbReference type="InterPro" id="IPR025200">
    <property type="entry name" value="PPK_C_dom2"/>
</dbReference>
<feature type="domain" description="Polyphosphate kinase middle" evidence="9">
    <location>
        <begin position="131"/>
        <end position="309"/>
    </location>
</feature>
<dbReference type="GO" id="GO:0006799">
    <property type="term" value="P:polyphosphate biosynthetic process"/>
    <property type="evidence" value="ECO:0007669"/>
    <property type="project" value="UniProtKB-UniRule"/>
</dbReference>
<dbReference type="CDD" id="cd09165">
    <property type="entry name" value="PLDc_PaPPK1_C1_like"/>
    <property type="match status" value="1"/>
</dbReference>
<feature type="compositionally biased region" description="Basic residues" evidence="8">
    <location>
        <begin position="703"/>
        <end position="714"/>
    </location>
</feature>
<dbReference type="SUPFAM" id="SSF143724">
    <property type="entry name" value="PHP14-like"/>
    <property type="match status" value="1"/>
</dbReference>
<comment type="PTM">
    <text evidence="6 7">An intermediate of this reaction is the autophosphorylated ppk in which a phosphate is covalently linked to a histidine residue through a N-P bond.</text>
</comment>
<evidence type="ECO:0000256" key="6">
    <source>
        <dbReference type="HAMAP-Rule" id="MF_00347"/>
    </source>
</evidence>
<dbReference type="Gene3D" id="3.30.1840.10">
    <property type="entry name" value="Polyphosphate kinase middle domain"/>
    <property type="match status" value="1"/>
</dbReference>
<evidence type="ECO:0000256" key="8">
    <source>
        <dbReference type="SAM" id="MobiDB-lite"/>
    </source>
</evidence>
<evidence type="ECO:0000259" key="12">
    <source>
        <dbReference type="Pfam" id="PF17941"/>
    </source>
</evidence>
<dbReference type="InterPro" id="IPR024953">
    <property type="entry name" value="PP_kinase_middle"/>
</dbReference>
<dbReference type="PANTHER" id="PTHR30218">
    <property type="entry name" value="POLYPHOSPHATE KINASE"/>
    <property type="match status" value="1"/>
</dbReference>
<dbReference type="NCBIfam" id="NF003921">
    <property type="entry name" value="PRK05443.2-2"/>
    <property type="match status" value="1"/>
</dbReference>
<dbReference type="AlphaFoldDB" id="V5WLJ4"/>
<name>V5WLJ4_9SPIO</name>
<feature type="binding site" evidence="6">
    <location>
        <position position="473"/>
    </location>
    <ligand>
        <name>ATP</name>
        <dbReference type="ChEBI" id="CHEBI:30616"/>
    </ligand>
</feature>
<dbReference type="SUPFAM" id="SSF56024">
    <property type="entry name" value="Phospholipase D/nuclease"/>
    <property type="match status" value="2"/>
</dbReference>
<evidence type="ECO:0000256" key="5">
    <source>
        <dbReference type="ARBA" id="ARBA00022840"/>
    </source>
</evidence>
<dbReference type="Pfam" id="PF17941">
    <property type="entry name" value="PP_kinase_C_1"/>
    <property type="match status" value="1"/>
</dbReference>
<keyword evidence="1 6" id="KW-0597">Phosphoprotein</keyword>
<keyword evidence="3 6" id="KW-0547">Nucleotide-binding</keyword>
<feature type="binding site" evidence="6">
    <location>
        <position position="597"/>
    </location>
    <ligand>
        <name>ATP</name>
        <dbReference type="ChEBI" id="CHEBI:30616"/>
    </ligand>
</feature>
<evidence type="ECO:0000313" key="14">
    <source>
        <dbReference type="Proteomes" id="UP000018680"/>
    </source>
</evidence>
<keyword evidence="6" id="KW-0479">Metal-binding</keyword>
<keyword evidence="6" id="KW-0460">Magnesium</keyword>
<evidence type="ECO:0000313" key="13">
    <source>
        <dbReference type="EMBL" id="AHC16817.1"/>
    </source>
</evidence>
<keyword evidence="5 6" id="KW-0067">ATP-binding</keyword>
<dbReference type="EMBL" id="CP006939">
    <property type="protein sequence ID" value="AHC16817.1"/>
    <property type="molecule type" value="Genomic_DNA"/>
</dbReference>
<dbReference type="PIRSF" id="PIRSF015589">
    <property type="entry name" value="PP_kinase"/>
    <property type="match status" value="1"/>
</dbReference>
<keyword evidence="14" id="KW-1185">Reference proteome</keyword>